<dbReference type="EMBL" id="BJHX01000002">
    <property type="protein sequence ID" value="GDY69355.1"/>
    <property type="molecule type" value="Genomic_DNA"/>
</dbReference>
<gene>
    <name evidence="2" type="ORF">SAV14893_087480</name>
    <name evidence="3" type="ORF">SAV31267_090900</name>
</gene>
<reference evidence="2 5" key="2">
    <citation type="submission" date="2019-04" db="EMBL/GenBank/DDBJ databases">
        <title>Draft genome sequences of Streptomyces avermitilis NBRC 14893.</title>
        <authorList>
            <person name="Komaki H."/>
            <person name="Tamura T."/>
            <person name="Hosoyama A."/>
        </authorList>
    </citation>
    <scope>NUCLEOTIDE SEQUENCE [LARGE SCALE GENOMIC DNA]</scope>
    <source>
        <strain evidence="2 5">NBRC 14893</strain>
    </source>
</reference>
<dbReference type="Proteomes" id="UP000302139">
    <property type="component" value="Unassembled WGS sequence"/>
</dbReference>
<evidence type="ECO:0000313" key="4">
    <source>
        <dbReference type="Proteomes" id="UP000299211"/>
    </source>
</evidence>
<dbReference type="AlphaFoldDB" id="A0A4D4MBX0"/>
<accession>A0A4D4MBX0</accession>
<proteinExistence type="predicted"/>
<evidence type="ECO:0000313" key="3">
    <source>
        <dbReference type="EMBL" id="GDY79605.1"/>
    </source>
</evidence>
<dbReference type="RefSeq" id="WP_010982163.1">
    <property type="nucleotide sequence ID" value="NZ_JBIUAZ010000011.1"/>
</dbReference>
<protein>
    <submittedName>
        <fullName evidence="2">Uncharacterized protein</fullName>
    </submittedName>
</protein>
<evidence type="ECO:0000313" key="2">
    <source>
        <dbReference type="EMBL" id="GDY69355.1"/>
    </source>
</evidence>
<comment type="caution">
    <text evidence="2">The sequence shown here is derived from an EMBL/GenBank/DDBJ whole genome shotgun (WGS) entry which is preliminary data.</text>
</comment>
<feature type="compositionally biased region" description="Basic residues" evidence="1">
    <location>
        <begin position="216"/>
        <end position="246"/>
    </location>
</feature>
<evidence type="ECO:0000313" key="5">
    <source>
        <dbReference type="Proteomes" id="UP000302139"/>
    </source>
</evidence>
<name>A0A4D4MBX0_STRAX</name>
<dbReference type="EMBL" id="BJHY01000002">
    <property type="protein sequence ID" value="GDY79605.1"/>
    <property type="molecule type" value="Genomic_DNA"/>
</dbReference>
<feature type="region of interest" description="Disordered" evidence="1">
    <location>
        <begin position="197"/>
        <end position="273"/>
    </location>
</feature>
<organism evidence="2 5">
    <name type="scientific">Streptomyces avermitilis</name>
    <dbReference type="NCBI Taxonomy" id="33903"/>
    <lineage>
        <taxon>Bacteria</taxon>
        <taxon>Bacillati</taxon>
        <taxon>Actinomycetota</taxon>
        <taxon>Actinomycetes</taxon>
        <taxon>Kitasatosporales</taxon>
        <taxon>Streptomycetaceae</taxon>
        <taxon>Streptomyces</taxon>
    </lineage>
</organism>
<evidence type="ECO:0000256" key="1">
    <source>
        <dbReference type="SAM" id="MobiDB-lite"/>
    </source>
</evidence>
<reference evidence="3 4" key="1">
    <citation type="submission" date="2019-04" db="EMBL/GenBank/DDBJ databases">
        <title>Draft genome sequences of Streptomyces avermitilis ATCC 31267.</title>
        <authorList>
            <person name="Komaki H."/>
            <person name="Tamura T."/>
            <person name="Hosoyama A."/>
        </authorList>
    </citation>
    <scope>NUCLEOTIDE SEQUENCE [LARGE SCALE GENOMIC DNA]</scope>
    <source>
        <strain evidence="3 4">ATCC 31267</strain>
    </source>
</reference>
<sequence length="273" mass="29246">MPGKSSRQLEIDGDRDGEAARVVLNGGDQAVVCEHRRVEPPDETAQLLVGSGELLLGRGELGDERRNLGDVQTRVRAELRANSRRAASLTAPVIAAVGFAVMLSGVVETMRVPYPAGDAVTLTGQVIVTPDGTPANTDEVVAANPVGKAALPTRAFARDEGGDLAVIDALGSRDTRWNKPGQTLLGKRMATFLGDEAGRAWSPPDLVRLPAPQRRATAHGRPGRRRPRPPARPGSRPRHPRPRRLPPTRPDRRAAHPRCPGTARQPVGQRARA</sequence>
<dbReference type="Proteomes" id="UP000299211">
    <property type="component" value="Unassembled WGS sequence"/>
</dbReference>
<dbReference type="GeneID" id="43759863"/>